<keyword evidence="2" id="KW-0342">GTP-binding</keyword>
<accession>A0A5J5BJI1</accession>
<dbReference type="Pfam" id="PF22594">
    <property type="entry name" value="GTP-eEF1A_C"/>
    <property type="match status" value="1"/>
</dbReference>
<organism evidence="4 5">
    <name type="scientific">Nyssa sinensis</name>
    <dbReference type="NCBI Taxonomy" id="561372"/>
    <lineage>
        <taxon>Eukaryota</taxon>
        <taxon>Viridiplantae</taxon>
        <taxon>Streptophyta</taxon>
        <taxon>Embryophyta</taxon>
        <taxon>Tracheophyta</taxon>
        <taxon>Spermatophyta</taxon>
        <taxon>Magnoliopsida</taxon>
        <taxon>eudicotyledons</taxon>
        <taxon>Gunneridae</taxon>
        <taxon>Pentapetalae</taxon>
        <taxon>asterids</taxon>
        <taxon>Cornales</taxon>
        <taxon>Nyssaceae</taxon>
        <taxon>Nyssa</taxon>
    </lineage>
</organism>
<proteinExistence type="predicted"/>
<dbReference type="InterPro" id="IPR054696">
    <property type="entry name" value="GTP-eEF1A_C"/>
</dbReference>
<dbReference type="InterPro" id="IPR009001">
    <property type="entry name" value="Transl_elong_EF1A/Init_IF2_C"/>
</dbReference>
<dbReference type="GO" id="GO:0005525">
    <property type="term" value="F:GTP binding"/>
    <property type="evidence" value="ECO:0007669"/>
    <property type="project" value="UniProtKB-KW"/>
</dbReference>
<dbReference type="EMBL" id="CM018035">
    <property type="protein sequence ID" value="KAA8542768.1"/>
    <property type="molecule type" value="Genomic_DNA"/>
</dbReference>
<dbReference type="PANTHER" id="PTHR34222:SF99">
    <property type="entry name" value="PROTEIN, PUTATIVE-RELATED"/>
    <property type="match status" value="1"/>
</dbReference>
<dbReference type="SUPFAM" id="SSF50465">
    <property type="entry name" value="EF-Tu/eEF-1alpha/eIF2-gamma C-terminal domain"/>
    <property type="match status" value="1"/>
</dbReference>
<name>A0A5J5BJI1_9ASTE</name>
<evidence type="ECO:0000313" key="5">
    <source>
        <dbReference type="Proteomes" id="UP000325577"/>
    </source>
</evidence>
<evidence type="ECO:0000313" key="4">
    <source>
        <dbReference type="EMBL" id="KAA8542768.1"/>
    </source>
</evidence>
<dbReference type="OrthoDB" id="1748863at2759"/>
<dbReference type="Gene3D" id="2.40.30.10">
    <property type="entry name" value="Translation factors"/>
    <property type="match status" value="1"/>
</dbReference>
<keyword evidence="1" id="KW-0547">Nucleotide-binding</keyword>
<evidence type="ECO:0000259" key="3">
    <source>
        <dbReference type="Pfam" id="PF22594"/>
    </source>
</evidence>
<evidence type="ECO:0000256" key="1">
    <source>
        <dbReference type="ARBA" id="ARBA00022741"/>
    </source>
</evidence>
<evidence type="ECO:0000256" key="2">
    <source>
        <dbReference type="ARBA" id="ARBA00023134"/>
    </source>
</evidence>
<dbReference type="Proteomes" id="UP000325577">
    <property type="component" value="Linkage Group LG12"/>
</dbReference>
<protein>
    <recommendedName>
        <fullName evidence="3">GTP-eEF1A C-terminal domain-containing protein</fullName>
    </recommendedName>
</protein>
<reference evidence="4 5" key="1">
    <citation type="submission" date="2019-09" db="EMBL/GenBank/DDBJ databases">
        <title>A chromosome-level genome assembly of the Chinese tupelo Nyssa sinensis.</title>
        <authorList>
            <person name="Yang X."/>
            <person name="Kang M."/>
            <person name="Yang Y."/>
            <person name="Xiong H."/>
            <person name="Wang M."/>
            <person name="Zhang Z."/>
            <person name="Wang Z."/>
            <person name="Wu H."/>
            <person name="Ma T."/>
            <person name="Liu J."/>
            <person name="Xi Z."/>
        </authorList>
    </citation>
    <scope>NUCLEOTIDE SEQUENCE [LARGE SCALE GENOMIC DNA]</scope>
    <source>
        <strain evidence="4">J267</strain>
        <tissue evidence="4">Leaf</tissue>
    </source>
</reference>
<dbReference type="PANTHER" id="PTHR34222">
    <property type="entry name" value="GAG_PRE-INTEGRS DOMAIN-CONTAINING PROTEIN"/>
    <property type="match status" value="1"/>
</dbReference>
<keyword evidence="5" id="KW-1185">Reference proteome</keyword>
<dbReference type="AlphaFoldDB" id="A0A5J5BJI1"/>
<feature type="domain" description="GTP-eEF1A C-terminal" evidence="3">
    <location>
        <begin position="221"/>
        <end position="255"/>
    </location>
</feature>
<gene>
    <name evidence="4" type="ORF">F0562_023920</name>
</gene>
<sequence length="264" mass="28725">MGLNESFTVIRGQILLLDPLPSMNRVFAFVVQDEKQHEIKVNYAPSFDSIAAVTTTIRNSFVTTKNGNKQFGFHKDKSVCSHCGYTGHTSDKCYKIHGFPPGFKSKKANVHSANQVISSPADQENNELPQLAFTQEQRQQILSLINPPTKSLRSANQVSTASPLPSTSSGILPTPNIQYCENLSGKNSSIFSLNLLTNMALASVNSPIIPWIIDTGATDHMVNNLICVEKFSDFAQLGRFTLRTEGKAAAVGKVTDLYVASGSS</sequence>